<proteinExistence type="predicted"/>
<accession>A0ABT1JJR0</accession>
<reference evidence="3 4" key="2">
    <citation type="submission" date="2022-06" db="EMBL/GenBank/DDBJ databases">
        <title>Genomic Encyclopedia of Type Strains, Phase I: the one thousand microbial genomes (KMG-I) project.</title>
        <authorList>
            <person name="Kyrpides N."/>
        </authorList>
    </citation>
    <scope>NUCLEOTIDE SEQUENCE [LARGE SCALE GENOMIC DNA]</scope>
    <source>
        <strain evidence="3 4">DSM 43889</strain>
    </source>
</reference>
<dbReference type="PROSITE" id="PS52050">
    <property type="entry name" value="WYL"/>
    <property type="match status" value="1"/>
</dbReference>
<evidence type="ECO:0000313" key="3">
    <source>
        <dbReference type="EMBL" id="MCP2332567.1"/>
    </source>
</evidence>
<dbReference type="Pfam" id="PF13625">
    <property type="entry name" value="Helicase_C_3"/>
    <property type="match status" value="1"/>
</dbReference>
<keyword evidence="3" id="KW-0378">Hydrolase</keyword>
<dbReference type="Proteomes" id="UP000791080">
    <property type="component" value="Unassembled WGS sequence"/>
</dbReference>
<evidence type="ECO:0000313" key="4">
    <source>
        <dbReference type="Proteomes" id="UP000791080"/>
    </source>
</evidence>
<comment type="caution">
    <text evidence="3">The sequence shown here is derived from an EMBL/GenBank/DDBJ whole genome shotgun (WGS) entry which is preliminary data.</text>
</comment>
<name>A0ABT1JJR0_ACTCY</name>
<feature type="compositionally biased region" description="Basic residues" evidence="1">
    <location>
        <begin position="635"/>
        <end position="645"/>
    </location>
</feature>
<keyword evidence="3" id="KW-0547">Nucleotide-binding</keyword>
<dbReference type="InterPro" id="IPR032830">
    <property type="entry name" value="XPB/Ssl2_N"/>
</dbReference>
<keyword evidence="3" id="KW-0067">ATP-binding</keyword>
<protein>
    <submittedName>
        <fullName evidence="3">Helicase conserved C-terminal domain-containing protein</fullName>
    </submittedName>
</protein>
<keyword evidence="3" id="KW-0347">Helicase</keyword>
<evidence type="ECO:0000256" key="1">
    <source>
        <dbReference type="SAM" id="MobiDB-lite"/>
    </source>
</evidence>
<dbReference type="EMBL" id="AUBJ02000001">
    <property type="protein sequence ID" value="MCP2332567.1"/>
    <property type="molecule type" value="Genomic_DNA"/>
</dbReference>
<reference evidence="3 4" key="1">
    <citation type="submission" date="2013-07" db="EMBL/GenBank/DDBJ databases">
        <authorList>
            <consortium name="DOE Joint Genome Institute"/>
            <person name="Reeve W."/>
            <person name="Huntemann M."/>
            <person name="Han J."/>
            <person name="Chen A."/>
            <person name="Kyrpides N."/>
            <person name="Mavromatis K."/>
            <person name="Markowitz V."/>
            <person name="Palaniappan K."/>
            <person name="Ivanova N."/>
            <person name="Schaumberg A."/>
            <person name="Pati A."/>
            <person name="Liolios K."/>
            <person name="Nordberg H.P."/>
            <person name="Cantor M.N."/>
            <person name="Hua S.X."/>
            <person name="Woyke T."/>
        </authorList>
    </citation>
    <scope>NUCLEOTIDE SEQUENCE [LARGE SCALE GENOMIC DNA]</scope>
    <source>
        <strain evidence="3 4">DSM 43889</strain>
    </source>
</reference>
<organism evidence="3 4">
    <name type="scientific">Actinoalloteichus caeruleus DSM 43889</name>
    <dbReference type="NCBI Taxonomy" id="1120930"/>
    <lineage>
        <taxon>Bacteria</taxon>
        <taxon>Bacillati</taxon>
        <taxon>Actinomycetota</taxon>
        <taxon>Actinomycetes</taxon>
        <taxon>Pseudonocardiales</taxon>
        <taxon>Pseudonocardiaceae</taxon>
        <taxon>Actinoalloteichus</taxon>
        <taxon>Actinoalloteichus cyanogriseus</taxon>
    </lineage>
</organism>
<gene>
    <name evidence="3" type="ORF">G443_002837</name>
</gene>
<keyword evidence="4" id="KW-1185">Reference proteome</keyword>
<dbReference type="GO" id="GO:0004386">
    <property type="term" value="F:helicase activity"/>
    <property type="evidence" value="ECO:0007669"/>
    <property type="project" value="UniProtKB-KW"/>
</dbReference>
<feature type="region of interest" description="Disordered" evidence="1">
    <location>
        <begin position="626"/>
        <end position="652"/>
    </location>
</feature>
<evidence type="ECO:0000259" key="2">
    <source>
        <dbReference type="Pfam" id="PF13625"/>
    </source>
</evidence>
<feature type="domain" description="Helicase XPB/Ssl2 N-terminal" evidence="2">
    <location>
        <begin position="474"/>
        <end position="596"/>
    </location>
</feature>
<dbReference type="RefSeq" id="WP_026417530.1">
    <property type="nucleotide sequence ID" value="NZ_AUBJ02000001.1"/>
</dbReference>
<sequence>MPGTSLADWLRDQDDGTLAALLRARPDVATPPPADSSVLATRVGVRVSVARACDDLDARCLDILTALLVLDADRRPASRSELDRLLGDAVPAEPLRDSLTTLTHRALVWTVGDGAELAVVPSLREVLGPYPAGLGRSVPDLAGVDPLARVAELGEPERRLLDTLAAGPPVGATREAGSPVPTPPRTPVQRLLAAGLLVRRDSETVELPREVGLALRGSDPLPGFRGTPPVLDTAPRDAALVDATAAGAAMELGRQVEAVLRLWSADPPPILKSGGLAVRELKRVAKAVDCAEGHAALLVELAVGAGLVAASGEESGDWLLSTTADQWLSAPPELRWGALARAWLHLPRLPGRTGARDERDRALGPLSDDLRFPQAPLERVRVLDLFAGLAPGTVVRDQERAVAVLAWRAPRRGGRLRDQLARWTVEEATSLGVLALGGLSTAGRALLAEASGAPPEDEPTRLMGAAMPPPVDHVLVQADLTVVAPGPLEPGLSDMMGLVADVESAGGATVYRVTESTVRRALDAGHTAAELHDFFRTRSRTPVPQSLSYLLDDVARRHGLLRVGTAECFVRCEDPVLLAEVLSSPRTTDLGLRRIAPTVAISPLPLGDVLAELRAAGFAPAAEDTGGQLLDLRPPGRRTARRAAPGRRTVPTGALGEERVLELVAHLRAGDRAGAAQRGRTASSGVGNGTSSSAALSLLHQAVRAGRSIWIGFVDSHGTATQRVVRPVRIGGGYVEGFDQDQAACRYPLHRITSAALVED</sequence>